<comment type="caution">
    <text evidence="1">The sequence shown here is derived from an EMBL/GenBank/DDBJ whole genome shotgun (WGS) entry which is preliminary data.</text>
</comment>
<dbReference type="Pfam" id="PF23148">
    <property type="entry name" value="Gp77"/>
    <property type="match status" value="1"/>
</dbReference>
<dbReference type="RefSeq" id="WP_194255658.1">
    <property type="nucleotide sequence ID" value="NZ_JABCQO010000008.1"/>
</dbReference>
<dbReference type="EMBL" id="JABCQO010000008">
    <property type="protein sequence ID" value="MBF0877294.1"/>
    <property type="molecule type" value="Genomic_DNA"/>
</dbReference>
<proteinExistence type="predicted"/>
<reference evidence="1" key="1">
    <citation type="submission" date="2020-04" db="EMBL/GenBank/DDBJ databases">
        <authorList>
            <person name="Sombolestani A."/>
        </authorList>
    </citation>
    <scope>NUCLEOTIDE SEQUENCE</scope>
    <source>
        <strain evidence="1">LMG 27748</strain>
    </source>
</reference>
<dbReference type="InterPro" id="IPR056928">
    <property type="entry name" value="Gp77-like"/>
</dbReference>
<protein>
    <submittedName>
        <fullName evidence="1">Uncharacterized protein</fullName>
    </submittedName>
</protein>
<evidence type="ECO:0000313" key="1">
    <source>
        <dbReference type="EMBL" id="MBF0877294.1"/>
    </source>
</evidence>
<name>A0ABR9YG45_9PROT</name>
<reference evidence="1" key="2">
    <citation type="submission" date="2020-11" db="EMBL/GenBank/DDBJ databases">
        <title>Description of novel Gluconobacter species.</title>
        <authorList>
            <person name="Cleenwerck I."/>
            <person name="Cnockaert M."/>
            <person name="Borremans W."/>
            <person name="Wieme A.D."/>
            <person name="De Vuyst L."/>
            <person name="Vandamme P."/>
        </authorList>
    </citation>
    <scope>NUCLEOTIDE SEQUENCE</scope>
    <source>
        <strain evidence="1">LMG 27748</strain>
    </source>
</reference>
<sequence length="508" mass="52220">MTTVHNLTPSPLRTVTLQSCTGLFAQVIWTPKASADCLDYVLDFSTLLAGTGDTLTAIRSAVVTTATGGQYDLKVMWSAVAGTMVVAFLASGQPNTAQKILFEITTQQGRVYSVMAVLQITTLTAATAPGGDFPVDTLTNGKVLIAGIEALPSSYSSNGRVVMATEDAAPVGTPSFESVTAGTYSGDGSGLDVTSGAKVQTIGQWIAALSSGGAQGVGIKAINVTQGAVVAGQPSTVTLTATLTDGTTTAPATFEVPPGATGTEAKLSAAAITTALGYTAANGAEYFPLSVDVSKTIPSIVRSESSTANSGGLYTLSDSPTSGPIMQVGLIAGMYSSNAYVIKSLNNNLAKLSLYGQDGYGASLWAVRYQDGTQTMTTDWWGIDAKYGAAGFMFVNSDSNLAYWKFVGDTSGAAGWAKDLKLFAGTSDNSNWQTTPLVAFSSEKNVATFANEPLVLTAYTFATLPASPAAWQRAVVTDKAIGSGAQGVMAMWNPNAKAWTGLSGEALV</sequence>
<dbReference type="Proteomes" id="UP000630952">
    <property type="component" value="Unassembled WGS sequence"/>
</dbReference>
<accession>A0ABR9YG45</accession>
<organism evidence="1 2">
    <name type="scientific">Gluconobacter cerevisiae</name>
    <dbReference type="NCBI Taxonomy" id="1379734"/>
    <lineage>
        <taxon>Bacteria</taxon>
        <taxon>Pseudomonadati</taxon>
        <taxon>Pseudomonadota</taxon>
        <taxon>Alphaproteobacteria</taxon>
        <taxon>Acetobacterales</taxon>
        <taxon>Acetobacteraceae</taxon>
        <taxon>Gluconobacter</taxon>
    </lineage>
</organism>
<keyword evidence="2" id="KW-1185">Reference proteome</keyword>
<gene>
    <name evidence="1" type="ORF">HKD21_10595</name>
</gene>
<evidence type="ECO:0000313" key="2">
    <source>
        <dbReference type="Proteomes" id="UP000630952"/>
    </source>
</evidence>